<dbReference type="Proteomes" id="UP000092993">
    <property type="component" value="Unassembled WGS sequence"/>
</dbReference>
<dbReference type="InterPro" id="IPR051834">
    <property type="entry name" value="RING_finger_E3_ligase"/>
</dbReference>
<protein>
    <submittedName>
        <fullName evidence="7">E3 ubiquitin ligase BIG BROTHER-related protein</fullName>
    </submittedName>
</protein>
<dbReference type="STRING" id="5627.A0A1C7ML12"/>
<proteinExistence type="predicted"/>
<dbReference type="GO" id="GO:0008270">
    <property type="term" value="F:zinc ion binding"/>
    <property type="evidence" value="ECO:0007669"/>
    <property type="project" value="UniProtKB-KW"/>
</dbReference>
<comment type="caution">
    <text evidence="7">The sequence shown here is derived from an EMBL/GenBank/DDBJ whole genome shotgun (WGS) entry which is preliminary data.</text>
</comment>
<evidence type="ECO:0000259" key="6">
    <source>
        <dbReference type="PROSITE" id="PS50089"/>
    </source>
</evidence>
<gene>
    <name evidence="7" type="primary">BBR</name>
    <name evidence="7" type="ORF">A0H81_01766</name>
</gene>
<dbReference type="GO" id="GO:0061630">
    <property type="term" value="F:ubiquitin protein ligase activity"/>
    <property type="evidence" value="ECO:0007669"/>
    <property type="project" value="TreeGrafter"/>
</dbReference>
<feature type="domain" description="RING-type" evidence="6">
    <location>
        <begin position="303"/>
        <end position="345"/>
    </location>
</feature>
<dbReference type="EMBL" id="LUGG01000002">
    <property type="protein sequence ID" value="OBZ77552.1"/>
    <property type="molecule type" value="Genomic_DNA"/>
</dbReference>
<dbReference type="InterPro" id="IPR011016">
    <property type="entry name" value="Znf_RING-CH"/>
</dbReference>
<dbReference type="SUPFAM" id="SSF57850">
    <property type="entry name" value="RING/U-box"/>
    <property type="match status" value="1"/>
</dbReference>
<evidence type="ECO:0000256" key="4">
    <source>
        <dbReference type="PROSITE-ProRule" id="PRU00175"/>
    </source>
</evidence>
<accession>A0A1C7ML12</accession>
<dbReference type="InterPro" id="IPR001841">
    <property type="entry name" value="Znf_RING"/>
</dbReference>
<dbReference type="PANTHER" id="PTHR45931:SF3">
    <property type="entry name" value="RING ZINC FINGER-CONTAINING PROTEIN"/>
    <property type="match status" value="1"/>
</dbReference>
<dbReference type="GO" id="GO:0016874">
    <property type="term" value="F:ligase activity"/>
    <property type="evidence" value="ECO:0007669"/>
    <property type="project" value="UniProtKB-KW"/>
</dbReference>
<name>A0A1C7ML12_GRIFR</name>
<evidence type="ECO:0000256" key="2">
    <source>
        <dbReference type="ARBA" id="ARBA00022771"/>
    </source>
</evidence>
<keyword evidence="1" id="KW-0479">Metal-binding</keyword>
<evidence type="ECO:0000256" key="3">
    <source>
        <dbReference type="ARBA" id="ARBA00022833"/>
    </source>
</evidence>
<dbReference type="GO" id="GO:0005634">
    <property type="term" value="C:nucleus"/>
    <property type="evidence" value="ECO:0007669"/>
    <property type="project" value="TreeGrafter"/>
</dbReference>
<evidence type="ECO:0000313" key="8">
    <source>
        <dbReference type="Proteomes" id="UP000092993"/>
    </source>
</evidence>
<feature type="compositionally biased region" description="Acidic residues" evidence="5">
    <location>
        <begin position="376"/>
        <end position="387"/>
    </location>
</feature>
<dbReference type="SMART" id="SM00744">
    <property type="entry name" value="RINGv"/>
    <property type="match status" value="1"/>
</dbReference>
<keyword evidence="2 4" id="KW-0863">Zinc-finger</keyword>
<dbReference type="OrthoDB" id="8062037at2759"/>
<dbReference type="AlphaFoldDB" id="A0A1C7ML12"/>
<evidence type="ECO:0000313" key="7">
    <source>
        <dbReference type="EMBL" id="OBZ77552.1"/>
    </source>
</evidence>
<dbReference type="PROSITE" id="PS50089">
    <property type="entry name" value="ZF_RING_2"/>
    <property type="match status" value="1"/>
</dbReference>
<keyword evidence="7" id="KW-0436">Ligase</keyword>
<keyword evidence="3" id="KW-0862">Zinc</keyword>
<reference evidence="7 8" key="1">
    <citation type="submission" date="2016-03" db="EMBL/GenBank/DDBJ databases">
        <title>Whole genome sequencing of Grifola frondosa 9006-11.</title>
        <authorList>
            <person name="Min B."/>
            <person name="Park H."/>
            <person name="Kim J.-G."/>
            <person name="Cho H."/>
            <person name="Oh Y.-L."/>
            <person name="Kong W.-S."/>
            <person name="Choi I.-G."/>
        </authorList>
    </citation>
    <scope>NUCLEOTIDE SEQUENCE [LARGE SCALE GENOMIC DNA]</scope>
    <source>
        <strain evidence="7 8">9006-11</strain>
    </source>
</reference>
<feature type="region of interest" description="Disordered" evidence="5">
    <location>
        <begin position="352"/>
        <end position="402"/>
    </location>
</feature>
<feature type="compositionally biased region" description="Low complexity" evidence="5">
    <location>
        <begin position="184"/>
        <end position="203"/>
    </location>
</feature>
<dbReference type="Pfam" id="PF13639">
    <property type="entry name" value="zf-RING_2"/>
    <property type="match status" value="1"/>
</dbReference>
<evidence type="ECO:0000256" key="5">
    <source>
        <dbReference type="SAM" id="MobiDB-lite"/>
    </source>
</evidence>
<dbReference type="SMART" id="SM00184">
    <property type="entry name" value="RING"/>
    <property type="match status" value="1"/>
</dbReference>
<evidence type="ECO:0000256" key="1">
    <source>
        <dbReference type="ARBA" id="ARBA00022723"/>
    </source>
</evidence>
<dbReference type="PANTHER" id="PTHR45931">
    <property type="entry name" value="SI:CH211-59O9.10"/>
    <property type="match status" value="1"/>
</dbReference>
<dbReference type="Gene3D" id="3.30.40.10">
    <property type="entry name" value="Zinc/RING finger domain, C3HC4 (zinc finger)"/>
    <property type="match status" value="1"/>
</dbReference>
<feature type="region of interest" description="Disordered" evidence="5">
    <location>
        <begin position="148"/>
        <end position="203"/>
    </location>
</feature>
<sequence length="402" mass="44886">MTPPMRTYPDVWPETSIDIGERSDARPNSSDAFLRHAILRRRLPVRNLNQRNDPQLSNASSIREEEMRLHHTITRRSIPEVSRLAAGLPMSASAVWTSQPHPADVFHHRERTENQLRSTQLWGEMDVETFPVAAAVLHWNRRDSTPRLFAFPNDPTLAGGRSGGSTHRADTLPPLRRGRAQSISPSRDSARTSSTSSLAASSAAARSLRMRALRRRPSDLMGLDQTSDVSRLGGYRSFVSARTRHIGDYMRDEDLDTSYEGLLRLSTFLGEVGPRGTPDHVVSSLPNGLYKDWAKPGETDERCPICLDDYAPTDPVLKIPGCSHWFHKTCLEKWLKTARSCPVCRGRVATQQQTRSVAGPSGSGGASRRVRIVDLMQDDSSEDEDGDITPRRRSTPPPPWRS</sequence>
<dbReference type="InterPro" id="IPR013083">
    <property type="entry name" value="Znf_RING/FYVE/PHD"/>
</dbReference>
<dbReference type="GO" id="GO:0006511">
    <property type="term" value="P:ubiquitin-dependent protein catabolic process"/>
    <property type="evidence" value="ECO:0007669"/>
    <property type="project" value="TreeGrafter"/>
</dbReference>
<keyword evidence="8" id="KW-1185">Reference proteome</keyword>
<organism evidence="7 8">
    <name type="scientific">Grifola frondosa</name>
    <name type="common">Maitake</name>
    <name type="synonym">Polyporus frondosus</name>
    <dbReference type="NCBI Taxonomy" id="5627"/>
    <lineage>
        <taxon>Eukaryota</taxon>
        <taxon>Fungi</taxon>
        <taxon>Dikarya</taxon>
        <taxon>Basidiomycota</taxon>
        <taxon>Agaricomycotina</taxon>
        <taxon>Agaricomycetes</taxon>
        <taxon>Polyporales</taxon>
        <taxon>Grifolaceae</taxon>
        <taxon>Grifola</taxon>
    </lineage>
</organism>